<dbReference type="InterPro" id="IPR001647">
    <property type="entry name" value="HTH_TetR"/>
</dbReference>
<evidence type="ECO:0000256" key="3">
    <source>
        <dbReference type="ARBA" id="ARBA00023163"/>
    </source>
</evidence>
<dbReference type="Gene3D" id="1.10.357.10">
    <property type="entry name" value="Tetracycline Repressor, domain 2"/>
    <property type="match status" value="1"/>
</dbReference>
<dbReference type="InterPro" id="IPR011075">
    <property type="entry name" value="TetR_C"/>
</dbReference>
<gene>
    <name evidence="7" type="ORF">AB0C36_35545</name>
</gene>
<dbReference type="Pfam" id="PF00440">
    <property type="entry name" value="TetR_N"/>
    <property type="match status" value="1"/>
</dbReference>
<dbReference type="RefSeq" id="WP_358362500.1">
    <property type="nucleotide sequence ID" value="NZ_JBEZFP010000139.1"/>
</dbReference>
<dbReference type="SUPFAM" id="SSF46689">
    <property type="entry name" value="Homeodomain-like"/>
    <property type="match status" value="1"/>
</dbReference>
<dbReference type="PANTHER" id="PTHR30055:SF148">
    <property type="entry name" value="TETR-FAMILY TRANSCRIPTIONAL REGULATOR"/>
    <property type="match status" value="1"/>
</dbReference>
<evidence type="ECO:0000313" key="8">
    <source>
        <dbReference type="Proteomes" id="UP001551482"/>
    </source>
</evidence>
<dbReference type="PANTHER" id="PTHR30055">
    <property type="entry name" value="HTH-TYPE TRANSCRIPTIONAL REGULATOR RUTR"/>
    <property type="match status" value="1"/>
</dbReference>
<dbReference type="Pfam" id="PF16859">
    <property type="entry name" value="TetR_C_11"/>
    <property type="match status" value="1"/>
</dbReference>
<evidence type="ECO:0000256" key="5">
    <source>
        <dbReference type="SAM" id="MobiDB-lite"/>
    </source>
</evidence>
<dbReference type="Proteomes" id="UP001551482">
    <property type="component" value="Unassembled WGS sequence"/>
</dbReference>
<keyword evidence="8" id="KW-1185">Reference proteome</keyword>
<feature type="DNA-binding region" description="H-T-H motif" evidence="4">
    <location>
        <begin position="45"/>
        <end position="64"/>
    </location>
</feature>
<accession>A0ABV3DSS5</accession>
<proteinExistence type="predicted"/>
<evidence type="ECO:0000313" key="7">
    <source>
        <dbReference type="EMBL" id="MEU8138803.1"/>
    </source>
</evidence>
<keyword evidence="3" id="KW-0804">Transcription</keyword>
<sequence length="203" mass="21651">MTPSSGQNAQADRPHTGRRRNERVREAILAAAMDLLAHSDGTPVTVDTIARAAGVGKQTIYRWWPSKGAVFLDALSERAATVAPEVDTGALAGDLEAFVTATFTGAAAPETAPVLRSLAREAAHDRHLAGMMSEFTAARRAALRDILERAGRRGELAGDADLDLMVDQVYGVLWYRLILDHAPLTADVAVRLARTLVAASAAR</sequence>
<dbReference type="EMBL" id="JBEZFP010000139">
    <property type="protein sequence ID" value="MEU8138803.1"/>
    <property type="molecule type" value="Genomic_DNA"/>
</dbReference>
<dbReference type="PROSITE" id="PS50977">
    <property type="entry name" value="HTH_TETR_2"/>
    <property type="match status" value="1"/>
</dbReference>
<keyword evidence="1" id="KW-0805">Transcription regulation</keyword>
<evidence type="ECO:0000256" key="4">
    <source>
        <dbReference type="PROSITE-ProRule" id="PRU00335"/>
    </source>
</evidence>
<evidence type="ECO:0000256" key="1">
    <source>
        <dbReference type="ARBA" id="ARBA00023015"/>
    </source>
</evidence>
<dbReference type="InterPro" id="IPR036271">
    <property type="entry name" value="Tet_transcr_reg_TetR-rel_C_sf"/>
</dbReference>
<feature type="domain" description="HTH tetR-type" evidence="6">
    <location>
        <begin position="22"/>
        <end position="82"/>
    </location>
</feature>
<evidence type="ECO:0000259" key="6">
    <source>
        <dbReference type="PROSITE" id="PS50977"/>
    </source>
</evidence>
<comment type="caution">
    <text evidence="7">The sequence shown here is derived from an EMBL/GenBank/DDBJ whole genome shotgun (WGS) entry which is preliminary data.</text>
</comment>
<dbReference type="Gene3D" id="1.10.10.60">
    <property type="entry name" value="Homeodomain-like"/>
    <property type="match status" value="1"/>
</dbReference>
<evidence type="ECO:0000256" key="2">
    <source>
        <dbReference type="ARBA" id="ARBA00023125"/>
    </source>
</evidence>
<feature type="compositionally biased region" description="Polar residues" evidence="5">
    <location>
        <begin position="1"/>
        <end position="10"/>
    </location>
</feature>
<name>A0ABV3DSS5_9ACTN</name>
<protein>
    <submittedName>
        <fullName evidence="7">TetR/AcrR family transcriptional regulator</fullName>
    </submittedName>
</protein>
<keyword evidence="2 4" id="KW-0238">DNA-binding</keyword>
<feature type="region of interest" description="Disordered" evidence="5">
    <location>
        <begin position="1"/>
        <end position="22"/>
    </location>
</feature>
<reference evidence="7 8" key="1">
    <citation type="submission" date="2024-06" db="EMBL/GenBank/DDBJ databases">
        <title>The Natural Products Discovery Center: Release of the First 8490 Sequenced Strains for Exploring Actinobacteria Biosynthetic Diversity.</title>
        <authorList>
            <person name="Kalkreuter E."/>
            <person name="Kautsar S.A."/>
            <person name="Yang D."/>
            <person name="Bader C.D."/>
            <person name="Teijaro C.N."/>
            <person name="Fluegel L."/>
            <person name="Davis C.M."/>
            <person name="Simpson J.R."/>
            <person name="Lauterbach L."/>
            <person name="Steele A.D."/>
            <person name="Gui C."/>
            <person name="Meng S."/>
            <person name="Li G."/>
            <person name="Viehrig K."/>
            <person name="Ye F."/>
            <person name="Su P."/>
            <person name="Kiefer A.F."/>
            <person name="Nichols A."/>
            <person name="Cepeda A.J."/>
            <person name="Yan W."/>
            <person name="Fan B."/>
            <person name="Jiang Y."/>
            <person name="Adhikari A."/>
            <person name="Zheng C.-J."/>
            <person name="Schuster L."/>
            <person name="Cowan T.M."/>
            <person name="Smanski M.J."/>
            <person name="Chevrette M.G."/>
            <person name="De Carvalho L.P.S."/>
            <person name="Shen B."/>
        </authorList>
    </citation>
    <scope>NUCLEOTIDE SEQUENCE [LARGE SCALE GENOMIC DNA]</scope>
    <source>
        <strain evidence="7 8">NPDC048946</strain>
    </source>
</reference>
<dbReference type="InterPro" id="IPR009057">
    <property type="entry name" value="Homeodomain-like_sf"/>
</dbReference>
<organism evidence="7 8">
    <name type="scientific">Streptodolium elevatio</name>
    <dbReference type="NCBI Taxonomy" id="3157996"/>
    <lineage>
        <taxon>Bacteria</taxon>
        <taxon>Bacillati</taxon>
        <taxon>Actinomycetota</taxon>
        <taxon>Actinomycetes</taxon>
        <taxon>Kitasatosporales</taxon>
        <taxon>Streptomycetaceae</taxon>
        <taxon>Streptodolium</taxon>
    </lineage>
</organism>
<dbReference type="InterPro" id="IPR050109">
    <property type="entry name" value="HTH-type_TetR-like_transc_reg"/>
</dbReference>
<dbReference type="SUPFAM" id="SSF48498">
    <property type="entry name" value="Tetracyclin repressor-like, C-terminal domain"/>
    <property type="match status" value="1"/>
</dbReference>